<name>A0A0N1PDX2_LEPSE</name>
<comment type="caution">
    <text evidence="2">The sequence shown here is derived from an EMBL/GenBank/DDBJ whole genome shotgun (WGS) entry which is preliminary data.</text>
</comment>
<proteinExistence type="predicted"/>
<feature type="domain" description="DUF1935" evidence="1">
    <location>
        <begin position="11"/>
        <end position="121"/>
    </location>
</feature>
<dbReference type="PANTHER" id="PTHR47047:SF8">
    <property type="entry name" value="CYSTEINE PEPTIDASE, PUTATIVE-RELATED"/>
    <property type="match status" value="1"/>
</dbReference>
<reference evidence="2 3" key="1">
    <citation type="journal article" date="2015" name="PLoS Pathog.">
        <title>Leptomonas seymouri: Adaptations to the Dixenous Life Cycle Analyzed by Genome Sequencing, Transcriptome Profiling and Co-infection with Leishmania donovani.</title>
        <authorList>
            <person name="Kraeva N."/>
            <person name="Butenko A."/>
            <person name="Hlavacova J."/>
            <person name="Kostygov A."/>
            <person name="Myskova J."/>
            <person name="Grybchuk D."/>
            <person name="Lestinova T."/>
            <person name="Votypka J."/>
            <person name="Volf P."/>
            <person name="Opperdoes F."/>
            <person name="Flegontov P."/>
            <person name="Lukes J."/>
            <person name="Yurchenko V."/>
        </authorList>
    </citation>
    <scope>NUCLEOTIDE SEQUENCE [LARGE SCALE GENOMIC DNA]</scope>
    <source>
        <strain evidence="2 3">ATCC 30220</strain>
    </source>
</reference>
<dbReference type="AlphaFoldDB" id="A0A0N1PDX2"/>
<dbReference type="InterPro" id="IPR013780">
    <property type="entry name" value="Glyco_hydro_b"/>
</dbReference>
<evidence type="ECO:0000259" key="1">
    <source>
        <dbReference type="Pfam" id="PF09149"/>
    </source>
</evidence>
<dbReference type="EMBL" id="LJSK01000078">
    <property type="protein sequence ID" value="KPI87651.1"/>
    <property type="molecule type" value="Genomic_DNA"/>
</dbReference>
<dbReference type="OrthoDB" id="269871at2759"/>
<dbReference type="Proteomes" id="UP000038009">
    <property type="component" value="Unassembled WGS sequence"/>
</dbReference>
<evidence type="ECO:0000313" key="2">
    <source>
        <dbReference type="EMBL" id="KPI87651.1"/>
    </source>
</evidence>
<organism evidence="2 3">
    <name type="scientific">Leptomonas seymouri</name>
    <dbReference type="NCBI Taxonomy" id="5684"/>
    <lineage>
        <taxon>Eukaryota</taxon>
        <taxon>Discoba</taxon>
        <taxon>Euglenozoa</taxon>
        <taxon>Kinetoplastea</taxon>
        <taxon>Metakinetoplastina</taxon>
        <taxon>Trypanosomatida</taxon>
        <taxon>Trypanosomatidae</taxon>
        <taxon>Leishmaniinae</taxon>
        <taxon>Leptomonas</taxon>
    </lineage>
</organism>
<dbReference type="PANTHER" id="PTHR47047">
    <property type="entry name" value="PUTATIVE-RELATED-RELATED"/>
    <property type="match status" value="1"/>
</dbReference>
<accession>A0A0N1PDX2</accession>
<dbReference type="SUPFAM" id="SSF101601">
    <property type="entry name" value="Smp-1-like"/>
    <property type="match status" value="4"/>
</dbReference>
<evidence type="ECO:0000313" key="3">
    <source>
        <dbReference type="Proteomes" id="UP000038009"/>
    </source>
</evidence>
<dbReference type="VEuPathDB" id="TriTrypDB:Lsey_0078_0060"/>
<dbReference type="OMA" id="PPCETRL"/>
<dbReference type="Gene3D" id="2.60.40.1180">
    <property type="entry name" value="Golgi alpha-mannosidase II"/>
    <property type="match status" value="4"/>
</dbReference>
<feature type="domain" description="DUF1935" evidence="1">
    <location>
        <begin position="371"/>
        <end position="472"/>
    </location>
</feature>
<keyword evidence="3" id="KW-1185">Reference proteome</keyword>
<protein>
    <recommendedName>
        <fullName evidence="1">DUF1935 domain-containing protein</fullName>
    </recommendedName>
</protein>
<feature type="domain" description="DUF1935" evidence="1">
    <location>
        <begin position="138"/>
        <end position="236"/>
    </location>
</feature>
<dbReference type="InterPro" id="IPR036310">
    <property type="entry name" value="Smp-1-like_sf"/>
</dbReference>
<sequence>MTEEVTHEVQFENGYPSFSYDHVYRCFRGDNNGLLFRLVNDKNHKWAFYNDTKETIMRVQAHFSPACSVKAAGRAKATVVPVDDQSGLQETIVTVEVQPQETEVFIDGEVNGFALDFQTEQLPAVNVKFMHQRNTLPPYTKLYKCFKNEGNGLFFRLVDEEGRKWHYYNDTKDFMMTATVTFPRTEDVVPLGNTLEVEANGASDDVAYQITVTPGNCEEFIAGNPAAFHQAFNADPIDENCLDPKDVRFEHGEPDSSIVALSSSKIYRCFKNNGNGLLFRIVDHENELWAFYNDTTEYVMRPKVRFFDSPEIALAPGAEVVEEEEDGSYAVTIAVPPLATVHFIDGLPTKYEVSVVADSVSKSVPLASVEFHTGEPDKHLVNYDELFHCFKDKPEARLYRLVDTHRNRWGFFNDTEDIEFTATFSFDADGAVLPLGSTSQDGDEFSVNISPKSTVVFVQGNIKGFSSKFTGKRHAVQA</sequence>
<dbReference type="FunFam" id="2.60.40.1180:FF:000055">
    <property type="entry name" value="META domain containing protein"/>
    <property type="match status" value="1"/>
</dbReference>
<dbReference type="InterPro" id="IPR015232">
    <property type="entry name" value="DUF1935"/>
</dbReference>
<dbReference type="Pfam" id="PF09149">
    <property type="entry name" value="DUF1935"/>
    <property type="match status" value="4"/>
</dbReference>
<feature type="domain" description="DUF1935" evidence="1">
    <location>
        <begin position="249"/>
        <end position="358"/>
    </location>
</feature>
<gene>
    <name evidence="2" type="ORF">ABL78_3249</name>
</gene>